<dbReference type="Proteomes" id="UP000606194">
    <property type="component" value="Unassembled WGS sequence"/>
</dbReference>
<gene>
    <name evidence="2" type="ORF">GCM10010269_20680</name>
</gene>
<organism evidence="2 3">
    <name type="scientific">Streptomyces humidus</name>
    <dbReference type="NCBI Taxonomy" id="52259"/>
    <lineage>
        <taxon>Bacteria</taxon>
        <taxon>Bacillati</taxon>
        <taxon>Actinomycetota</taxon>
        <taxon>Actinomycetes</taxon>
        <taxon>Kitasatosporales</taxon>
        <taxon>Streptomycetaceae</taxon>
        <taxon>Streptomyces</taxon>
    </lineage>
</organism>
<proteinExistence type="predicted"/>
<reference evidence="2" key="2">
    <citation type="submission" date="2020-09" db="EMBL/GenBank/DDBJ databases">
        <authorList>
            <person name="Sun Q."/>
            <person name="Ohkuma M."/>
        </authorList>
    </citation>
    <scope>NUCLEOTIDE SEQUENCE</scope>
    <source>
        <strain evidence="2">JCM 4386</strain>
    </source>
</reference>
<name>A0A918L275_9ACTN</name>
<comment type="caution">
    <text evidence="2">The sequence shown here is derived from an EMBL/GenBank/DDBJ whole genome shotgun (WGS) entry which is preliminary data.</text>
</comment>
<dbReference type="EMBL" id="BMTL01000007">
    <property type="protein sequence ID" value="GGR81373.1"/>
    <property type="molecule type" value="Genomic_DNA"/>
</dbReference>
<sequence>MNLRSHHLWHVAIGEPPPGALPRAHDTVRVGMALGLPAIDALVADGTGVGPLKYCLGHQSLLVPVEAGTFHRWGAAHSDCVPGTRTGRWVCDGYGGRGCTGLWVTRPEPVAVSTTPAAALHEALSRTRDRMRAPRGTPVPQRREVCRA</sequence>
<dbReference type="AlphaFoldDB" id="A0A918L275"/>
<protein>
    <submittedName>
        <fullName evidence="2">Uncharacterized protein</fullName>
    </submittedName>
</protein>
<evidence type="ECO:0000256" key="1">
    <source>
        <dbReference type="SAM" id="MobiDB-lite"/>
    </source>
</evidence>
<feature type="region of interest" description="Disordered" evidence="1">
    <location>
        <begin position="128"/>
        <end position="148"/>
    </location>
</feature>
<accession>A0A918L275</accession>
<evidence type="ECO:0000313" key="3">
    <source>
        <dbReference type="Proteomes" id="UP000606194"/>
    </source>
</evidence>
<evidence type="ECO:0000313" key="2">
    <source>
        <dbReference type="EMBL" id="GGR81373.1"/>
    </source>
</evidence>
<reference evidence="2" key="1">
    <citation type="journal article" date="2014" name="Int. J. Syst. Evol. Microbiol.">
        <title>Complete genome sequence of Corynebacterium casei LMG S-19264T (=DSM 44701T), isolated from a smear-ripened cheese.</title>
        <authorList>
            <consortium name="US DOE Joint Genome Institute (JGI-PGF)"/>
            <person name="Walter F."/>
            <person name="Albersmeier A."/>
            <person name="Kalinowski J."/>
            <person name="Ruckert C."/>
        </authorList>
    </citation>
    <scope>NUCLEOTIDE SEQUENCE</scope>
    <source>
        <strain evidence="2">JCM 4386</strain>
    </source>
</reference>
<keyword evidence="3" id="KW-1185">Reference proteome</keyword>